<dbReference type="AlphaFoldDB" id="A0A919XHK3"/>
<evidence type="ECO:0000313" key="4">
    <source>
        <dbReference type="EMBL" id="GIO31859.1"/>
    </source>
</evidence>
<dbReference type="GO" id="GO:0006465">
    <property type="term" value="P:signal peptide processing"/>
    <property type="evidence" value="ECO:0007669"/>
    <property type="project" value="TreeGrafter"/>
</dbReference>
<gene>
    <name evidence="4" type="ORF">J2TS6_30000</name>
</gene>
<keyword evidence="2" id="KW-1133">Transmembrane helix</keyword>
<comment type="similarity">
    <text evidence="1">Belongs to the peptidase A24 family.</text>
</comment>
<evidence type="ECO:0000256" key="1">
    <source>
        <dbReference type="ARBA" id="ARBA00005801"/>
    </source>
</evidence>
<keyword evidence="2" id="KW-0472">Membrane</keyword>
<proteinExistence type="inferred from homology"/>
<evidence type="ECO:0000313" key="5">
    <source>
        <dbReference type="Proteomes" id="UP000679779"/>
    </source>
</evidence>
<feature type="transmembrane region" description="Helical" evidence="2">
    <location>
        <begin position="57"/>
        <end position="76"/>
    </location>
</feature>
<feature type="domain" description="Prepilin type IV endopeptidase peptidase" evidence="3">
    <location>
        <begin position="10"/>
        <end position="109"/>
    </location>
</feature>
<organism evidence="4 5">
    <name type="scientific">Paenibacillus albilobatus</name>
    <dbReference type="NCBI Taxonomy" id="2716884"/>
    <lineage>
        <taxon>Bacteria</taxon>
        <taxon>Bacillati</taxon>
        <taxon>Bacillota</taxon>
        <taxon>Bacilli</taxon>
        <taxon>Bacillales</taxon>
        <taxon>Paenibacillaceae</taxon>
        <taxon>Paenibacillus</taxon>
    </lineage>
</organism>
<dbReference type="GO" id="GO:0005886">
    <property type="term" value="C:plasma membrane"/>
    <property type="evidence" value="ECO:0007669"/>
    <property type="project" value="TreeGrafter"/>
</dbReference>
<dbReference type="RefSeq" id="WP_160042745.1">
    <property type="nucleotide sequence ID" value="NZ_BORQ01000003.1"/>
</dbReference>
<evidence type="ECO:0000256" key="2">
    <source>
        <dbReference type="SAM" id="Phobius"/>
    </source>
</evidence>
<dbReference type="InterPro" id="IPR000045">
    <property type="entry name" value="Prepilin_IV_endopep_pep"/>
</dbReference>
<accession>A0A919XHK3</accession>
<name>A0A919XHK3_9BACL</name>
<dbReference type="PANTHER" id="PTHR30487:SF0">
    <property type="entry name" value="PREPILIN LEADER PEPTIDASE_N-METHYLTRANSFERASE-RELATED"/>
    <property type="match status" value="1"/>
</dbReference>
<protein>
    <submittedName>
        <fullName evidence="4">Type 4 prepilin peptidase 1</fullName>
    </submittedName>
</protein>
<dbReference type="EMBL" id="BORQ01000003">
    <property type="protein sequence ID" value="GIO31859.1"/>
    <property type="molecule type" value="Genomic_DNA"/>
</dbReference>
<dbReference type="PANTHER" id="PTHR30487">
    <property type="entry name" value="TYPE 4 PREPILIN-LIKE PROTEINS LEADER PEPTIDE-PROCESSING ENZYME"/>
    <property type="match status" value="1"/>
</dbReference>
<reference evidence="4" key="1">
    <citation type="submission" date="2021-03" db="EMBL/GenBank/DDBJ databases">
        <title>Antimicrobial resistance genes in bacteria isolated from Japanese honey, and their potential for conferring macrolide and lincosamide resistance in the American foulbrood pathogen Paenibacillus larvae.</title>
        <authorList>
            <person name="Okamoto M."/>
            <person name="Kumagai M."/>
            <person name="Kanamori H."/>
            <person name="Takamatsu D."/>
        </authorList>
    </citation>
    <scope>NUCLEOTIDE SEQUENCE</scope>
    <source>
        <strain evidence="4">J2TS6</strain>
    </source>
</reference>
<comment type="caution">
    <text evidence="4">The sequence shown here is derived from an EMBL/GenBank/DDBJ whole genome shotgun (WGS) entry which is preliminary data.</text>
</comment>
<evidence type="ECO:0000259" key="3">
    <source>
        <dbReference type="Pfam" id="PF01478"/>
    </source>
</evidence>
<feature type="transmembrane region" description="Helical" evidence="2">
    <location>
        <begin position="88"/>
        <end position="115"/>
    </location>
</feature>
<dbReference type="InterPro" id="IPR050882">
    <property type="entry name" value="Prepilin_peptidase/N-MTase"/>
</dbReference>
<keyword evidence="2" id="KW-0812">Transmembrane</keyword>
<keyword evidence="5" id="KW-1185">Reference proteome</keyword>
<dbReference type="GO" id="GO:0004190">
    <property type="term" value="F:aspartic-type endopeptidase activity"/>
    <property type="evidence" value="ECO:0007669"/>
    <property type="project" value="InterPro"/>
</dbReference>
<sequence length="171" mass="18609">MVDFAIWGCAMIVIAAFVTDIRTMKIPNWLTVSAMLGGILFHTAADGLQGLLFSIKGLAAGFILLLLMHLIGAVGAGDVKFFGGVGAWLGLLLTVQCIVYSVLCAGVIGFLILLWRRETMQRMRNVLRNLAGFFILKSFRSLTAGKEQQLRFPFMIAVLPGYAIACMYSIG</sequence>
<dbReference type="Pfam" id="PF01478">
    <property type="entry name" value="Peptidase_A24"/>
    <property type="match status" value="1"/>
</dbReference>
<dbReference type="Proteomes" id="UP000679779">
    <property type="component" value="Unassembled WGS sequence"/>
</dbReference>
<dbReference type="Gene3D" id="1.20.120.1220">
    <property type="match status" value="1"/>
</dbReference>